<dbReference type="Proteomes" id="UP000054498">
    <property type="component" value="Unassembled WGS sequence"/>
</dbReference>
<keyword evidence="3" id="KW-1185">Reference proteome</keyword>
<dbReference type="CDD" id="cd01763">
    <property type="entry name" value="Ubl_SUMO_like"/>
    <property type="match status" value="1"/>
</dbReference>
<gene>
    <name evidence="2" type="ORF">MNEG_13251</name>
</gene>
<evidence type="ECO:0000313" key="3">
    <source>
        <dbReference type="Proteomes" id="UP000054498"/>
    </source>
</evidence>
<feature type="domain" description="Rad60/SUMO-like" evidence="1">
    <location>
        <begin position="15"/>
        <end position="55"/>
    </location>
</feature>
<dbReference type="OrthoDB" id="442921at2759"/>
<dbReference type="InterPro" id="IPR022617">
    <property type="entry name" value="Rad60/SUMO-like_dom"/>
</dbReference>
<dbReference type="EMBL" id="KK103933">
    <property type="protein sequence ID" value="KIY94713.1"/>
    <property type="molecule type" value="Genomic_DNA"/>
</dbReference>
<dbReference type="STRING" id="145388.A0A0D2KFP6"/>
<accession>A0A0D2KFP6</accession>
<dbReference type="AlphaFoldDB" id="A0A0D2KFP6"/>
<dbReference type="InterPro" id="IPR029071">
    <property type="entry name" value="Ubiquitin-like_domsf"/>
</dbReference>
<organism evidence="2 3">
    <name type="scientific">Monoraphidium neglectum</name>
    <dbReference type="NCBI Taxonomy" id="145388"/>
    <lineage>
        <taxon>Eukaryota</taxon>
        <taxon>Viridiplantae</taxon>
        <taxon>Chlorophyta</taxon>
        <taxon>core chlorophytes</taxon>
        <taxon>Chlorophyceae</taxon>
        <taxon>CS clade</taxon>
        <taxon>Sphaeropleales</taxon>
        <taxon>Selenastraceae</taxon>
        <taxon>Monoraphidium</taxon>
    </lineage>
</organism>
<dbReference type="SUPFAM" id="SSF54236">
    <property type="entry name" value="Ubiquitin-like"/>
    <property type="match status" value="1"/>
</dbReference>
<protein>
    <recommendedName>
        <fullName evidence="1">Rad60/SUMO-like domain-containing protein</fullName>
    </recommendedName>
</protein>
<reference evidence="2 3" key="1">
    <citation type="journal article" date="2013" name="BMC Genomics">
        <title>Reconstruction of the lipid metabolism for the microalga Monoraphidium neglectum from its genome sequence reveals characteristics suitable for biofuel production.</title>
        <authorList>
            <person name="Bogen C."/>
            <person name="Al-Dilaimi A."/>
            <person name="Albersmeier A."/>
            <person name="Wichmann J."/>
            <person name="Grundmann M."/>
            <person name="Rupp O."/>
            <person name="Lauersen K.J."/>
            <person name="Blifernez-Klassen O."/>
            <person name="Kalinowski J."/>
            <person name="Goesmann A."/>
            <person name="Mussgnug J.H."/>
            <person name="Kruse O."/>
        </authorList>
    </citation>
    <scope>NUCLEOTIDE SEQUENCE [LARGE SCALE GENOMIC DNA]</scope>
    <source>
        <strain evidence="2 3">SAG 48.87</strain>
    </source>
</reference>
<dbReference type="RefSeq" id="XP_013893733.1">
    <property type="nucleotide sequence ID" value="XM_014038279.1"/>
</dbReference>
<dbReference type="GeneID" id="25730695"/>
<dbReference type="Pfam" id="PF11976">
    <property type="entry name" value="Rad60-SLD"/>
    <property type="match status" value="1"/>
</dbReference>
<name>A0A0D2KFP6_9CHLO</name>
<sequence>MADGAEAPVPKGEALNIVVKDATGNEIQFKVKTTTKFGKIFSAYAQKKNLDVRSIK</sequence>
<dbReference type="Gene3D" id="3.10.20.90">
    <property type="entry name" value="Phosphatidylinositol 3-kinase Catalytic Subunit, Chain A, domain 1"/>
    <property type="match status" value="1"/>
</dbReference>
<proteinExistence type="predicted"/>
<evidence type="ECO:0000259" key="1">
    <source>
        <dbReference type="Pfam" id="PF11976"/>
    </source>
</evidence>
<dbReference type="KEGG" id="mng:MNEG_13251"/>
<evidence type="ECO:0000313" key="2">
    <source>
        <dbReference type="EMBL" id="KIY94713.1"/>
    </source>
</evidence>